<dbReference type="Proteomes" id="UP000027439">
    <property type="component" value="Unassembled WGS sequence"/>
</dbReference>
<dbReference type="Gene3D" id="2.30.110.50">
    <property type="match status" value="1"/>
</dbReference>
<comment type="similarity">
    <text evidence="1">Belongs to the VgrG protein family.</text>
</comment>
<dbReference type="InterPro" id="IPR006533">
    <property type="entry name" value="T6SS_Vgr_RhsGE"/>
</dbReference>
<dbReference type="NCBIfam" id="TIGR03361">
    <property type="entry name" value="VI_Rhs_Vgr"/>
    <property type="match status" value="1"/>
</dbReference>
<dbReference type="eggNOG" id="COG4253">
    <property type="taxonomic scope" value="Bacteria"/>
</dbReference>
<dbReference type="InterPro" id="IPR006531">
    <property type="entry name" value="Gp5/Vgr_OB"/>
</dbReference>
<dbReference type="Proteomes" id="UP000597138">
    <property type="component" value="Unassembled WGS sequence"/>
</dbReference>
<evidence type="ECO:0000313" key="9">
    <source>
        <dbReference type="Proteomes" id="UP000597138"/>
    </source>
</evidence>
<evidence type="ECO:0000259" key="4">
    <source>
        <dbReference type="Pfam" id="PF10106"/>
    </source>
</evidence>
<evidence type="ECO:0000313" key="7">
    <source>
        <dbReference type="EMBL" id="KDR32696.1"/>
    </source>
</evidence>
<gene>
    <name evidence="7" type="ORF">BG57_09690</name>
    <name evidence="6" type="ORF">GCM10010985_13170</name>
</gene>
<reference evidence="6" key="1">
    <citation type="journal article" date="2014" name="Int. J. Syst. Evol. Microbiol.">
        <title>Complete genome of a new Firmicutes species belonging to the dominant human colonic microbiota ('Ruminococcus bicirculans') reveals two chromosomes and a selective capacity to utilize plant glucans.</title>
        <authorList>
            <consortium name="NISC Comparative Sequencing Program"/>
            <person name="Wegmann U."/>
            <person name="Louis P."/>
            <person name="Goesmann A."/>
            <person name="Henrissat B."/>
            <person name="Duncan S.H."/>
            <person name="Flint H.J."/>
        </authorList>
    </citation>
    <scope>NUCLEOTIDE SEQUENCE</scope>
    <source>
        <strain evidence="6">CGMCC 1.11013</strain>
    </source>
</reference>
<dbReference type="Pfam" id="PF05954">
    <property type="entry name" value="Phage_GPD"/>
    <property type="match status" value="1"/>
</dbReference>
<dbReference type="Gene3D" id="3.55.50.10">
    <property type="entry name" value="Baseplate protein-like domains"/>
    <property type="match status" value="1"/>
</dbReference>
<reference evidence="7 8" key="2">
    <citation type="submission" date="2014-03" db="EMBL/GenBank/DDBJ databases">
        <title>Draft Genome Sequences of Four Burkholderia Strains.</title>
        <authorList>
            <person name="Liu X.Y."/>
            <person name="Li C.X."/>
            <person name="Xu J.H."/>
        </authorList>
    </citation>
    <scope>NUCLEOTIDE SEQUENCE [LARGE SCALE GENOMIC DNA]</scope>
    <source>
        <strain evidence="7 8">R27</strain>
    </source>
</reference>
<protein>
    <submittedName>
        <fullName evidence="7">Type VI secretion protein ImpA</fullName>
    </submittedName>
</protein>
<evidence type="ECO:0000256" key="2">
    <source>
        <dbReference type="SAM" id="MobiDB-lite"/>
    </source>
</evidence>
<feature type="domain" description="Gp5/Type VI secretion system Vgr protein OB-fold" evidence="3">
    <location>
        <begin position="446"/>
        <end position="508"/>
    </location>
</feature>
<evidence type="ECO:0000259" key="5">
    <source>
        <dbReference type="Pfam" id="PF13296"/>
    </source>
</evidence>
<evidence type="ECO:0000313" key="8">
    <source>
        <dbReference type="Proteomes" id="UP000027439"/>
    </source>
</evidence>
<reference evidence="9" key="3">
    <citation type="journal article" date="2019" name="Int. J. Syst. Evol. Microbiol.">
        <title>The Global Catalogue of Microorganisms (GCM) 10K type strain sequencing project: providing services to taxonomists for standard genome sequencing and annotation.</title>
        <authorList>
            <consortium name="The Broad Institute Genomics Platform"/>
            <consortium name="The Broad Institute Genome Sequencing Center for Infectious Disease"/>
            <person name="Wu L."/>
            <person name="Ma J."/>
        </authorList>
    </citation>
    <scope>NUCLEOTIDE SEQUENCE [LARGE SCALE GENOMIC DNA]</scope>
    <source>
        <strain evidence="9">CGMCC 1.11013</strain>
    </source>
</reference>
<dbReference type="Pfam" id="PF13296">
    <property type="entry name" value="T6SS_Vgr"/>
    <property type="match status" value="1"/>
</dbReference>
<sequence length="926" mass="101709">MMELTQARTLGFRCAALPADDYYGTPFLAPTRLYGTEAIGEIFEYAVTAKTLNSRYYSHDEDANLDLDKLLGKTATVTIEVTGNGTFIPGLPGDTGAGHVGAHTREITGMITATRFVGREGRSMVYEFTLRPPLHLATLNQESRAFFGKDVIAISRDVLSRYPMQVDYRLGVWGFSNRVFPKRDYQRQAWESDYQFLRRLWEEWGLWFWFEHSDGHCRMVLTDLMSAHKSHGPAHKTLRYHPSRGERLDEEYIDTLSIRNVLGTGQVTLRDYDYTNPHLARPVTTPEGTSAQPRNLKHPQPEHYGWGDFAQPLEDGLDRAPNDKRDEARYLSDVRMGALRCQTLRAKGHGHLTGLLPGYRFSLIEYPQQKANTNYLVVSCTLDIREVDVEAAGAPPFRCDADFEIQPAGEYHRLEQKTPKPRIGGPENAIVVGYGDYEHWLDAMNRVLIQFAWDREGKFDGDRCAWVRVAMPWQGYARGMALPLRVGDEVIVEHVNGDPDLPIIVGSVVNHDKPPAWDLPRNQSLSGIRSLSLGDGLKSNHLALDDTKDQLQAQLASDQSSSILSLGFIRRIFGKEGRKEARGEGFELRTDGHGVARAAKGLLVTTEARTGAQAHATDMGETIGRLTQARDVHESMAELAQRHGAQTASGNQSDVAKSIKTTNDALRGVGQGNPHSGGFPEFAEPHLTLASPAGIQATTAGSTHLASDKDLAVTTGRHISLAAARSLFASALESVAVFAQKAGIALTAAAGKVRIEAQSNSVQVIAKKDAEVVSTDGWINLTAAKGVRINGGGTVLEISPSGLVGFTSGQFLVHAADHGTEGPQSFPPAFPVRSVSEQRSLQHLYRDDEPVNAAEFEIAYDDGSTYNGVLDDAGNADLSHAPVGSGRIKFGPDSRDWQIKALEDNRGYRSSWSDDDFQRSANRNSN</sequence>
<feature type="domain" description="Putative type VI secretion system Rhs element associated Vgr" evidence="5">
    <location>
        <begin position="536"/>
        <end position="640"/>
    </location>
</feature>
<dbReference type="OrthoDB" id="1907165at2"/>
<feature type="compositionally biased region" description="Polar residues" evidence="2">
    <location>
        <begin position="644"/>
        <end position="655"/>
    </location>
</feature>
<dbReference type="InterPro" id="IPR028244">
    <property type="entry name" value="T6SS_Rhs_Vgr_dom"/>
</dbReference>
<organism evidence="7 8">
    <name type="scientific">Caballeronia grimmiae</name>
    <dbReference type="NCBI Taxonomy" id="1071679"/>
    <lineage>
        <taxon>Bacteria</taxon>
        <taxon>Pseudomonadati</taxon>
        <taxon>Pseudomonadota</taxon>
        <taxon>Betaproteobacteria</taxon>
        <taxon>Burkholderiales</taxon>
        <taxon>Burkholderiaceae</taxon>
        <taxon>Caballeronia</taxon>
    </lineage>
</organism>
<dbReference type="eggNOG" id="COG3501">
    <property type="taxonomic scope" value="Bacteria"/>
</dbReference>
<name>A0A069P5X6_9BURK</name>
<dbReference type="Gene3D" id="4.10.220.110">
    <property type="match status" value="1"/>
</dbReference>
<dbReference type="SUPFAM" id="SSF69255">
    <property type="entry name" value="gp5 N-terminal domain-like"/>
    <property type="match status" value="1"/>
</dbReference>
<feature type="region of interest" description="Disordered" evidence="2">
    <location>
        <begin position="665"/>
        <end position="684"/>
    </location>
</feature>
<dbReference type="EMBL" id="JFHE01000019">
    <property type="protein sequence ID" value="KDR32696.1"/>
    <property type="molecule type" value="Genomic_DNA"/>
</dbReference>
<dbReference type="NCBIfam" id="TIGR01646">
    <property type="entry name" value="vgr_GE"/>
    <property type="match status" value="1"/>
</dbReference>
<dbReference type="RefSeq" id="WP_052005890.1">
    <property type="nucleotide sequence ID" value="NZ_BMEG01000001.1"/>
</dbReference>
<dbReference type="EMBL" id="BMEG01000001">
    <property type="protein sequence ID" value="GGD60415.1"/>
    <property type="molecule type" value="Genomic_DNA"/>
</dbReference>
<reference evidence="6" key="4">
    <citation type="submission" date="2024-05" db="EMBL/GenBank/DDBJ databases">
        <authorList>
            <person name="Sun Q."/>
            <person name="Zhou Y."/>
        </authorList>
    </citation>
    <scope>NUCLEOTIDE SEQUENCE</scope>
    <source>
        <strain evidence="6">CGMCC 1.11013</strain>
    </source>
</reference>
<dbReference type="SUPFAM" id="SSF69279">
    <property type="entry name" value="Phage tail proteins"/>
    <property type="match status" value="2"/>
</dbReference>
<feature type="region of interest" description="Disordered" evidence="2">
    <location>
        <begin position="635"/>
        <end position="655"/>
    </location>
</feature>
<dbReference type="Gene3D" id="2.40.50.230">
    <property type="entry name" value="Gp5 N-terminal domain"/>
    <property type="match status" value="1"/>
</dbReference>
<evidence type="ECO:0000256" key="1">
    <source>
        <dbReference type="ARBA" id="ARBA00005558"/>
    </source>
</evidence>
<dbReference type="SUPFAM" id="SSF69349">
    <property type="entry name" value="Phage fibre proteins"/>
    <property type="match status" value="1"/>
</dbReference>
<keyword evidence="9" id="KW-1185">Reference proteome</keyword>
<dbReference type="InterPro" id="IPR037026">
    <property type="entry name" value="Vgr_OB-fold_dom_sf"/>
</dbReference>
<dbReference type="InterPro" id="IPR017847">
    <property type="entry name" value="T6SS_RhsGE_Vgr_subset"/>
</dbReference>
<accession>A0A069P5X6</accession>
<proteinExistence type="inferred from homology"/>
<dbReference type="AlphaFoldDB" id="A0A069P5X6"/>
<feature type="domain" description="DUF2345" evidence="4">
    <location>
        <begin position="677"/>
        <end position="824"/>
    </location>
</feature>
<dbReference type="InterPro" id="IPR018769">
    <property type="entry name" value="VgrG2_DUF2345"/>
</dbReference>
<dbReference type="Pfam" id="PF04717">
    <property type="entry name" value="Phage_base_V"/>
    <property type="match status" value="1"/>
</dbReference>
<dbReference type="Pfam" id="PF10106">
    <property type="entry name" value="DUF2345"/>
    <property type="match status" value="1"/>
</dbReference>
<comment type="caution">
    <text evidence="7">The sequence shown here is derived from an EMBL/GenBank/DDBJ whole genome shotgun (WGS) entry which is preliminary data.</text>
</comment>
<dbReference type="STRING" id="1071679.BG57_09690"/>
<evidence type="ECO:0000259" key="3">
    <source>
        <dbReference type="Pfam" id="PF04717"/>
    </source>
</evidence>
<evidence type="ECO:0000313" key="6">
    <source>
        <dbReference type="EMBL" id="GGD60415.1"/>
    </source>
</evidence>